<gene>
    <name evidence="2" type="ORF">FPHYL_14328</name>
</gene>
<dbReference type="AlphaFoldDB" id="A0A8H5MGX7"/>
<evidence type="ECO:0000256" key="1">
    <source>
        <dbReference type="SAM" id="MobiDB-lite"/>
    </source>
</evidence>
<proteinExistence type="predicted"/>
<protein>
    <submittedName>
        <fullName evidence="2">Regulatory associated mTOR</fullName>
    </submittedName>
</protein>
<organism evidence="2 3">
    <name type="scientific">Fusarium phyllophilum</name>
    <dbReference type="NCBI Taxonomy" id="47803"/>
    <lineage>
        <taxon>Eukaryota</taxon>
        <taxon>Fungi</taxon>
        <taxon>Dikarya</taxon>
        <taxon>Ascomycota</taxon>
        <taxon>Pezizomycotina</taxon>
        <taxon>Sordariomycetes</taxon>
        <taxon>Hypocreomycetidae</taxon>
        <taxon>Hypocreales</taxon>
        <taxon>Nectriaceae</taxon>
        <taxon>Fusarium</taxon>
        <taxon>Fusarium fujikuroi species complex</taxon>
    </lineage>
</organism>
<feature type="compositionally biased region" description="Acidic residues" evidence="1">
    <location>
        <begin position="93"/>
        <end position="102"/>
    </location>
</feature>
<reference evidence="2 3" key="1">
    <citation type="submission" date="2020-05" db="EMBL/GenBank/DDBJ databases">
        <title>Identification and distribution of gene clusters putatively required for synthesis of sphingolipid metabolism inhibitors in phylogenetically diverse species of the filamentous fungus Fusarium.</title>
        <authorList>
            <person name="Kim H.-S."/>
            <person name="Busman M."/>
            <person name="Brown D.W."/>
            <person name="Divon H."/>
            <person name="Uhlig S."/>
            <person name="Proctor R.H."/>
        </authorList>
    </citation>
    <scope>NUCLEOTIDE SEQUENCE [LARGE SCALE GENOMIC DNA]</scope>
    <source>
        <strain evidence="2 3">NRRL 13617</strain>
    </source>
</reference>
<dbReference type="Proteomes" id="UP000582016">
    <property type="component" value="Unassembled WGS sequence"/>
</dbReference>
<feature type="compositionally biased region" description="Basic and acidic residues" evidence="1">
    <location>
        <begin position="82"/>
        <end position="92"/>
    </location>
</feature>
<name>A0A8H5MGX7_9HYPO</name>
<accession>A0A8H5MGX7</accession>
<evidence type="ECO:0000313" key="3">
    <source>
        <dbReference type="Proteomes" id="UP000582016"/>
    </source>
</evidence>
<evidence type="ECO:0000313" key="2">
    <source>
        <dbReference type="EMBL" id="KAF5528816.1"/>
    </source>
</evidence>
<dbReference type="OrthoDB" id="10262360at2759"/>
<sequence length="125" mass="13866">MALRSDMNGTSAPTVEPNGAASAARPRVNGRSTSNDATRSDDDDQRPLSAPNRRNGSIALETRDDIEHHQKTRPAKPMLLRSKSDYAPRAMEEPEPTEDDIPEWGARHGFEDHYQSEDIISQLAN</sequence>
<comment type="caution">
    <text evidence="2">The sequence shown here is derived from an EMBL/GenBank/DDBJ whole genome shotgun (WGS) entry which is preliminary data.</text>
</comment>
<feature type="region of interest" description="Disordered" evidence="1">
    <location>
        <begin position="1"/>
        <end position="112"/>
    </location>
</feature>
<keyword evidence="3" id="KW-1185">Reference proteome</keyword>
<dbReference type="EMBL" id="JAAOAQ010001489">
    <property type="protein sequence ID" value="KAF5528816.1"/>
    <property type="molecule type" value="Genomic_DNA"/>
</dbReference>
<feature type="non-terminal residue" evidence="2">
    <location>
        <position position="125"/>
    </location>
</feature>